<evidence type="ECO:0000256" key="1">
    <source>
        <dbReference type="SAM" id="MobiDB-lite"/>
    </source>
</evidence>
<feature type="region of interest" description="Disordered" evidence="1">
    <location>
        <begin position="1"/>
        <end position="32"/>
    </location>
</feature>
<reference evidence="2" key="1">
    <citation type="journal article" date="2017" name="Mycologia">
        <title>Fusarium algeriense, sp. nov., a novel toxigenic crown rot pathogen of durum wheat from Algeria is nested in the Fusarium burgessii species complex.</title>
        <authorList>
            <person name="Laraba I."/>
            <person name="Keddad A."/>
            <person name="Boureghda H."/>
            <person name="Abdallah N."/>
            <person name="Vaughan M.M."/>
            <person name="Proctor R.H."/>
            <person name="Busman M."/>
            <person name="O'Donnell K."/>
        </authorList>
    </citation>
    <scope>NUCLEOTIDE SEQUENCE</scope>
    <source>
        <strain evidence="2">NRRL 25174</strain>
    </source>
</reference>
<gene>
    <name evidence="2" type="ORF">FBEOM_14684</name>
</gene>
<sequence>SDLREADRKQRKDDKLPPRTADDPFVADEADLPPSCPGGEFEHCKKEDKERRARRCALYESGNHKCEPIPNLAEPLVRVLKMAIQSDKESKISNARIALRLQLDTWADKETRGFFTKADLGSKPLITIGDAAEQELACAGDDDGGGEGGEADASDKELARKLIRILKAVV</sequence>
<dbReference type="EMBL" id="PVQB02001657">
    <property type="protein sequence ID" value="KAF4331564.1"/>
    <property type="molecule type" value="Genomic_DNA"/>
</dbReference>
<feature type="non-terminal residue" evidence="2">
    <location>
        <position position="1"/>
    </location>
</feature>
<dbReference type="AlphaFoldDB" id="A0A9P5A4E7"/>
<protein>
    <submittedName>
        <fullName evidence="2">Uncharacterized protein</fullName>
    </submittedName>
</protein>
<evidence type="ECO:0000313" key="3">
    <source>
        <dbReference type="Proteomes" id="UP000730481"/>
    </source>
</evidence>
<dbReference type="Proteomes" id="UP000730481">
    <property type="component" value="Unassembled WGS sequence"/>
</dbReference>
<name>A0A9P5A4E7_9HYPO</name>
<reference evidence="2" key="2">
    <citation type="submission" date="2020-02" db="EMBL/GenBank/DDBJ databases">
        <title>Identification and distribution of gene clusters putatively required for synthesis of sphingolipid metabolism inhibitors in phylogenetically diverse species of the filamentous fungus Fusarium.</title>
        <authorList>
            <person name="Kim H.-S."/>
            <person name="Busman M."/>
            <person name="Brown D.W."/>
            <person name="Divon H."/>
            <person name="Uhlig S."/>
            <person name="Proctor R.H."/>
        </authorList>
    </citation>
    <scope>NUCLEOTIDE SEQUENCE</scope>
    <source>
        <strain evidence="2">NRRL 25174</strain>
    </source>
</reference>
<dbReference type="OrthoDB" id="4960997at2759"/>
<comment type="caution">
    <text evidence="2">The sequence shown here is derived from an EMBL/GenBank/DDBJ whole genome shotgun (WGS) entry which is preliminary data.</text>
</comment>
<evidence type="ECO:0000313" key="2">
    <source>
        <dbReference type="EMBL" id="KAF4331564.1"/>
    </source>
</evidence>
<keyword evidence="3" id="KW-1185">Reference proteome</keyword>
<proteinExistence type="predicted"/>
<feature type="compositionally biased region" description="Basic and acidic residues" evidence="1">
    <location>
        <begin position="1"/>
        <end position="22"/>
    </location>
</feature>
<accession>A0A9P5A4E7</accession>
<organism evidence="2 3">
    <name type="scientific">Fusarium beomiforme</name>
    <dbReference type="NCBI Taxonomy" id="44412"/>
    <lineage>
        <taxon>Eukaryota</taxon>
        <taxon>Fungi</taxon>
        <taxon>Dikarya</taxon>
        <taxon>Ascomycota</taxon>
        <taxon>Pezizomycotina</taxon>
        <taxon>Sordariomycetes</taxon>
        <taxon>Hypocreomycetidae</taxon>
        <taxon>Hypocreales</taxon>
        <taxon>Nectriaceae</taxon>
        <taxon>Fusarium</taxon>
        <taxon>Fusarium burgessii species complex</taxon>
    </lineage>
</organism>